<gene>
    <name evidence="3" type="ORF">P4S50_02930</name>
</gene>
<feature type="transmembrane region" description="Helical" evidence="2">
    <location>
        <begin position="12"/>
        <end position="37"/>
    </location>
</feature>
<evidence type="ECO:0000256" key="2">
    <source>
        <dbReference type="SAM" id="Phobius"/>
    </source>
</evidence>
<dbReference type="RefSeq" id="WP_277733010.1">
    <property type="nucleotide sequence ID" value="NZ_CP120733.1"/>
</dbReference>
<protein>
    <submittedName>
        <fullName evidence="3">Pilus assembly PilX N-terminal domain-containing protein</fullName>
    </submittedName>
</protein>
<dbReference type="Proteomes" id="UP001222800">
    <property type="component" value="Chromosome"/>
</dbReference>
<evidence type="ECO:0000313" key="4">
    <source>
        <dbReference type="Proteomes" id="UP001222800"/>
    </source>
</evidence>
<evidence type="ECO:0000256" key="1">
    <source>
        <dbReference type="SAM" id="Coils"/>
    </source>
</evidence>
<keyword evidence="1" id="KW-0175">Coiled coil</keyword>
<keyword evidence="4" id="KW-1185">Reference proteome</keyword>
<keyword evidence="2" id="KW-0812">Transmembrane</keyword>
<dbReference type="EMBL" id="CP120733">
    <property type="protein sequence ID" value="WFD11046.1"/>
    <property type="molecule type" value="Genomic_DNA"/>
</dbReference>
<evidence type="ECO:0000313" key="3">
    <source>
        <dbReference type="EMBL" id="WFD11046.1"/>
    </source>
</evidence>
<name>A0ABY8EDN4_9FIRM</name>
<keyword evidence="2" id="KW-1133">Transmembrane helix</keyword>
<reference evidence="3 4" key="1">
    <citation type="submission" date="2023-03" db="EMBL/GenBank/DDBJ databases">
        <title>Complete genome sequence of Tepidibacter sp. SWIR-1, isolated from a deep-sea hydrothermal vent.</title>
        <authorList>
            <person name="Li X."/>
        </authorList>
    </citation>
    <scope>NUCLEOTIDE SEQUENCE [LARGE SCALE GENOMIC DNA]</scope>
    <source>
        <strain evidence="3 4">SWIR-1</strain>
    </source>
</reference>
<feature type="coiled-coil region" evidence="1">
    <location>
        <begin position="81"/>
        <end position="125"/>
    </location>
</feature>
<keyword evidence="2" id="KW-0472">Membrane</keyword>
<accession>A0ABY8EDN4</accession>
<organism evidence="3 4">
    <name type="scientific">Tepidibacter hydrothermalis</name>
    <dbReference type="NCBI Taxonomy" id="3036126"/>
    <lineage>
        <taxon>Bacteria</taxon>
        <taxon>Bacillati</taxon>
        <taxon>Bacillota</taxon>
        <taxon>Clostridia</taxon>
        <taxon>Peptostreptococcales</taxon>
        <taxon>Peptostreptococcaceae</taxon>
        <taxon>Tepidibacter</taxon>
    </lineage>
</organism>
<sequence length="745" mass="84054">MIKRTLNNKKGSTLIMVLMSLSVLSILGTAILSASVMNFKMKKIDMKSKQSFYLAESGLEEAYVVIEDVVNEGVTEGRKRVDEKLKEIEDLVRKISKVQEKDISAEAYKKEVDDLYEQIKAISTHVNKDGSINDEEEFKNDMQVWFAQGYEDEAGIKQQGYKAYIDKHLVGELRNEANIHMSSVDIKDYSKYSDGFNTFELILESSAIKDKIEKRVESKFSIEIPDYYIDYSNKKIEEFTENVLWTKALLSDKDIKVKGEKVEVKGDIYAYGNKDNSNIKTKGIIVGYGDASGSLNVNGKVITGSYFQTGKDNSTINVVNNGEVFCNSLSIPDGNTGSNINIKGDVNTYDDIELNGSNANIYIDGSYYGFNDGSKENTKHDKSSGIVINNDSIGSDDSTIEITGEGKGKWYAPQYKGTFIAGTSYIELGDDPTEKKYYQTGESVSVKGNYKAYSDVYYDNEVYENLKKKYDSNLQSDDVKFDYFSPLILMDRVDSKSDPLYKQRKKYLMAVSEAKIDDNILNVGNGKINIKDVKYSIGAYIDDGNIKDGGVSIDYDKLFKKNQKEYDFYVNAMGDPQVDIDEILKNEENHTFSKINISNMLNFKTINTDDKEDKNKDTEKKDYREIIYINSNTGYTLEGKGGKIKGIIITGGDVHISGDVDFEGTIITQGNIYIEGNKSKKFSNDYGRNKLNSYILNKLSQNEELKNLFKKTGNKKIKVLCNLKESEGQVSLSKFIKVSEWKKTK</sequence>
<proteinExistence type="predicted"/>